<dbReference type="InterPro" id="IPR001447">
    <property type="entry name" value="Arylamine_N-AcTrfase"/>
</dbReference>
<gene>
    <name evidence="2" type="ORF">MKY91_15080</name>
</gene>
<dbReference type="PANTHER" id="PTHR11786:SF0">
    <property type="entry name" value="ARYLAMINE N-ACETYLTRANSFERASE 4-RELATED"/>
    <property type="match status" value="1"/>
</dbReference>
<protein>
    <submittedName>
        <fullName evidence="2">Arylamine N-acetyltransferase</fullName>
    </submittedName>
</protein>
<dbReference type="SUPFAM" id="SSF54001">
    <property type="entry name" value="Cysteine proteinases"/>
    <property type="match status" value="1"/>
</dbReference>
<dbReference type="InterPro" id="IPR053710">
    <property type="entry name" value="Arylamine_NAT_domain_sf"/>
</dbReference>
<comment type="similarity">
    <text evidence="1">Belongs to the arylamine N-acetyltransferase family.</text>
</comment>
<evidence type="ECO:0000256" key="1">
    <source>
        <dbReference type="ARBA" id="ARBA00006547"/>
    </source>
</evidence>
<comment type="caution">
    <text evidence="2">The sequence shown here is derived from an EMBL/GenBank/DDBJ whole genome shotgun (WGS) entry which is preliminary data.</text>
</comment>
<dbReference type="PANTHER" id="PTHR11786">
    <property type="entry name" value="N-HYDROXYARYLAMINE O-ACETYLTRANSFERASE"/>
    <property type="match status" value="1"/>
</dbReference>
<dbReference type="Pfam" id="PF00797">
    <property type="entry name" value="Acetyltransf_2"/>
    <property type="match status" value="1"/>
</dbReference>
<sequence>MQKLEVMQYLNILGLKEEQPSYTFLAKIVRAHVFCFPFENIGKVINFDQNTFQVDALPTLAEFIEQFNQYQFGGTCYVLNSMLNQLLNELGFTSYNIHLGKDHLAIIVTLNGEHIFVDCGVAAPIFTPVRIEKNHMYEFTYNQETIHIRHLSKQNYEFARFIKRKLTEDCWTFSTNPTDPSYIKDMVRRSHQPTATYMSELRCQLWKKSCNMRIRNNQLRIYYPDGTTEKRVFKTSNEIEECVHNEFGFSKLPVKRAISILEASGIHIFQQEDAAKNSIEEKV</sequence>
<reference evidence="2 3" key="1">
    <citation type="submission" date="2024-03" db="EMBL/GenBank/DDBJ databases">
        <title>Bacilli Hybrid Assemblies.</title>
        <authorList>
            <person name="Kovac J."/>
        </authorList>
    </citation>
    <scope>NUCLEOTIDE SEQUENCE [LARGE SCALE GENOMIC DNA]</scope>
    <source>
        <strain evidence="2 3">FSL R7-0666</strain>
    </source>
</reference>
<name>A0ABU9VKP1_9BACI</name>
<keyword evidence="3" id="KW-1185">Reference proteome</keyword>
<dbReference type="InterPro" id="IPR038765">
    <property type="entry name" value="Papain-like_cys_pep_sf"/>
</dbReference>
<dbReference type="EMBL" id="JBCITK010000001">
    <property type="protein sequence ID" value="MEN0644474.1"/>
    <property type="molecule type" value="Genomic_DNA"/>
</dbReference>
<dbReference type="Gene3D" id="3.30.2140.20">
    <property type="match status" value="1"/>
</dbReference>
<dbReference type="Proteomes" id="UP001418796">
    <property type="component" value="Unassembled WGS sequence"/>
</dbReference>
<evidence type="ECO:0000313" key="2">
    <source>
        <dbReference type="EMBL" id="MEN0644474.1"/>
    </source>
</evidence>
<proteinExistence type="inferred from homology"/>
<organism evidence="2 3">
    <name type="scientific">Alkalicoccobacillus gibsonii</name>
    <dbReference type="NCBI Taxonomy" id="79881"/>
    <lineage>
        <taxon>Bacteria</taxon>
        <taxon>Bacillati</taxon>
        <taxon>Bacillota</taxon>
        <taxon>Bacilli</taxon>
        <taxon>Bacillales</taxon>
        <taxon>Bacillaceae</taxon>
        <taxon>Alkalicoccobacillus</taxon>
    </lineage>
</organism>
<dbReference type="RefSeq" id="WP_343131158.1">
    <property type="nucleotide sequence ID" value="NZ_JBCITK010000001.1"/>
</dbReference>
<evidence type="ECO:0000313" key="3">
    <source>
        <dbReference type="Proteomes" id="UP001418796"/>
    </source>
</evidence>
<accession>A0ABU9VKP1</accession>